<dbReference type="PROSITE" id="PS50928">
    <property type="entry name" value="ABC_TM1"/>
    <property type="match status" value="1"/>
</dbReference>
<feature type="transmembrane region" description="Helical" evidence="7">
    <location>
        <begin position="71"/>
        <end position="90"/>
    </location>
</feature>
<protein>
    <recommendedName>
        <fullName evidence="11">ABC transmembrane type-1 domain-containing protein</fullName>
    </recommendedName>
</protein>
<evidence type="ECO:0000256" key="3">
    <source>
        <dbReference type="ARBA" id="ARBA00022475"/>
    </source>
</evidence>
<dbReference type="GO" id="GO:0006355">
    <property type="term" value="P:regulation of DNA-templated transcription"/>
    <property type="evidence" value="ECO:0007669"/>
    <property type="project" value="InterPro"/>
</dbReference>
<feature type="transmembrane region" description="Helical" evidence="7">
    <location>
        <begin position="110"/>
        <end position="131"/>
    </location>
</feature>
<organism evidence="10">
    <name type="scientific">marine sediment metagenome</name>
    <dbReference type="NCBI Taxonomy" id="412755"/>
    <lineage>
        <taxon>unclassified sequences</taxon>
        <taxon>metagenomes</taxon>
        <taxon>ecological metagenomes</taxon>
    </lineage>
</organism>
<feature type="transmembrane region" description="Helical" evidence="7">
    <location>
        <begin position="43"/>
        <end position="64"/>
    </location>
</feature>
<evidence type="ECO:0000256" key="7">
    <source>
        <dbReference type="SAM" id="Phobius"/>
    </source>
</evidence>
<dbReference type="SUPFAM" id="SSF161098">
    <property type="entry name" value="MetI-like"/>
    <property type="match status" value="1"/>
</dbReference>
<dbReference type="GO" id="GO:0003677">
    <property type="term" value="F:DNA binding"/>
    <property type="evidence" value="ECO:0007669"/>
    <property type="project" value="InterPro"/>
</dbReference>
<dbReference type="PANTHER" id="PTHR30465">
    <property type="entry name" value="INNER MEMBRANE ABC TRANSPORTER"/>
    <property type="match status" value="1"/>
</dbReference>
<name>A0A0F9B1B0_9ZZZZ</name>
<keyword evidence="5 7" id="KW-1133">Transmembrane helix</keyword>
<comment type="subcellular location">
    <subcellularLocation>
        <location evidence="1">Cell membrane</location>
        <topology evidence="1">Multi-pass membrane protein</topology>
    </subcellularLocation>
</comment>
<dbReference type="GO" id="GO:0005886">
    <property type="term" value="C:plasma membrane"/>
    <property type="evidence" value="ECO:0007669"/>
    <property type="project" value="UniProtKB-SubCell"/>
</dbReference>
<accession>A0A0F9B1B0</accession>
<sequence>MHEQFWMHLGQSITFQGKSYESHEKKLLTIIAEKAKYSLALTVPAMALGWLLAMIISCLVAYYHDTWIDRIGVFLSVLGMCVPFLAYMILGQWLMFKIDPDVAWGLDRPTNIYIPITIAVIAGMGGSVRFYRTIILDEVSRDYVRTARAKGVPLPGVLFRHVLKNCMLPILTNLVLAIPFLIMGSLLLERFFGVPGLGDLMLSSITSRDVPIIAGLTFLTAVIYVVGLLVTDILYAVFDPRIRLR</sequence>
<evidence type="ECO:0000256" key="2">
    <source>
        <dbReference type="ARBA" id="ARBA00022448"/>
    </source>
</evidence>
<evidence type="ECO:0000259" key="9">
    <source>
        <dbReference type="PROSITE" id="PS50928"/>
    </source>
</evidence>
<feature type="domain" description="GCM" evidence="8">
    <location>
        <begin position="1"/>
        <end position="39"/>
    </location>
</feature>
<evidence type="ECO:0008006" key="11">
    <source>
        <dbReference type="Google" id="ProtNLM"/>
    </source>
</evidence>
<dbReference type="PROSITE" id="PS50807">
    <property type="entry name" value="GCM"/>
    <property type="match status" value="1"/>
</dbReference>
<keyword evidence="6 7" id="KW-0472">Membrane</keyword>
<feature type="transmembrane region" description="Helical" evidence="7">
    <location>
        <begin position="170"/>
        <end position="192"/>
    </location>
</feature>
<dbReference type="Gene3D" id="1.10.3720.10">
    <property type="entry name" value="MetI-like"/>
    <property type="match status" value="1"/>
</dbReference>
<evidence type="ECO:0000256" key="1">
    <source>
        <dbReference type="ARBA" id="ARBA00004651"/>
    </source>
</evidence>
<evidence type="ECO:0000259" key="8">
    <source>
        <dbReference type="PROSITE" id="PS50807"/>
    </source>
</evidence>
<reference evidence="10" key="1">
    <citation type="journal article" date="2015" name="Nature">
        <title>Complex archaea that bridge the gap between prokaryotes and eukaryotes.</title>
        <authorList>
            <person name="Spang A."/>
            <person name="Saw J.H."/>
            <person name="Jorgensen S.L."/>
            <person name="Zaremba-Niedzwiedzka K."/>
            <person name="Martijn J."/>
            <person name="Lind A.E."/>
            <person name="van Eijk R."/>
            <person name="Schleper C."/>
            <person name="Guy L."/>
            <person name="Ettema T.J."/>
        </authorList>
    </citation>
    <scope>NUCLEOTIDE SEQUENCE</scope>
</reference>
<gene>
    <name evidence="10" type="ORF">LCGC14_2584780</name>
</gene>
<dbReference type="AlphaFoldDB" id="A0A0F9B1B0"/>
<dbReference type="PANTHER" id="PTHR30465:SF0">
    <property type="entry name" value="OLIGOPEPTIDE TRANSPORT SYSTEM PERMEASE PROTEIN APPB"/>
    <property type="match status" value="1"/>
</dbReference>
<keyword evidence="2" id="KW-0813">Transport</keyword>
<evidence type="ECO:0000256" key="6">
    <source>
        <dbReference type="ARBA" id="ARBA00023136"/>
    </source>
</evidence>
<keyword evidence="3" id="KW-1003">Cell membrane</keyword>
<evidence type="ECO:0000256" key="5">
    <source>
        <dbReference type="ARBA" id="ARBA00022989"/>
    </source>
</evidence>
<dbReference type="EMBL" id="LAZR01043241">
    <property type="protein sequence ID" value="KKL07562.1"/>
    <property type="molecule type" value="Genomic_DNA"/>
</dbReference>
<evidence type="ECO:0000313" key="10">
    <source>
        <dbReference type="EMBL" id="KKL07562.1"/>
    </source>
</evidence>
<feature type="domain" description="ABC transmembrane type-1" evidence="9">
    <location>
        <begin position="35"/>
        <end position="235"/>
    </location>
</feature>
<comment type="caution">
    <text evidence="10">The sequence shown here is derived from an EMBL/GenBank/DDBJ whole genome shotgun (WGS) entry which is preliminary data.</text>
</comment>
<feature type="transmembrane region" description="Helical" evidence="7">
    <location>
        <begin position="212"/>
        <end position="238"/>
    </location>
</feature>
<dbReference type="InterPro" id="IPR003902">
    <property type="entry name" value="Tscrpt_reg_GCM"/>
</dbReference>
<keyword evidence="4 7" id="KW-0812">Transmembrane</keyword>
<evidence type="ECO:0000256" key="4">
    <source>
        <dbReference type="ARBA" id="ARBA00022692"/>
    </source>
</evidence>
<proteinExistence type="predicted"/>
<dbReference type="InterPro" id="IPR035906">
    <property type="entry name" value="MetI-like_sf"/>
</dbReference>
<dbReference type="InterPro" id="IPR000515">
    <property type="entry name" value="MetI-like"/>
</dbReference>
<dbReference type="Pfam" id="PF00528">
    <property type="entry name" value="BPD_transp_1"/>
    <property type="match status" value="1"/>
</dbReference>
<dbReference type="GO" id="GO:0055085">
    <property type="term" value="P:transmembrane transport"/>
    <property type="evidence" value="ECO:0007669"/>
    <property type="project" value="InterPro"/>
</dbReference>
<dbReference type="CDD" id="cd06261">
    <property type="entry name" value="TM_PBP2"/>
    <property type="match status" value="1"/>
</dbReference>